<dbReference type="AlphaFoldDB" id="A0A7D9HDN7"/>
<proteinExistence type="predicted"/>
<comment type="caution">
    <text evidence="3">The sequence shown here is derived from an EMBL/GenBank/DDBJ whole genome shotgun (WGS) entry which is preliminary data.</text>
</comment>
<keyword evidence="2" id="KW-0472">Membrane</keyword>
<keyword evidence="2" id="KW-0812">Transmembrane</keyword>
<accession>A0A7D9HDN7</accession>
<gene>
    <name evidence="3" type="ORF">PACLA_8A034932</name>
</gene>
<reference evidence="3" key="1">
    <citation type="submission" date="2020-04" db="EMBL/GenBank/DDBJ databases">
        <authorList>
            <person name="Alioto T."/>
            <person name="Alioto T."/>
            <person name="Gomez Garrido J."/>
        </authorList>
    </citation>
    <scope>NUCLEOTIDE SEQUENCE</scope>
    <source>
        <strain evidence="3">A484AB</strain>
    </source>
</reference>
<protein>
    <submittedName>
        <fullName evidence="3">Uncharacterized protein</fullName>
    </submittedName>
</protein>
<feature type="transmembrane region" description="Helical" evidence="2">
    <location>
        <begin position="6"/>
        <end position="30"/>
    </location>
</feature>
<dbReference type="Proteomes" id="UP001152795">
    <property type="component" value="Unassembled WGS sequence"/>
</dbReference>
<evidence type="ECO:0000256" key="2">
    <source>
        <dbReference type="SAM" id="Phobius"/>
    </source>
</evidence>
<evidence type="ECO:0000313" key="4">
    <source>
        <dbReference type="Proteomes" id="UP001152795"/>
    </source>
</evidence>
<sequence>MEGLFLTIVLSIVIPLLILLIWFFVIFILVKKCVFNKRHPSENGDTVPCRFHDCAGETTAISDCPDEPILSNQERSSDVHEHYERGSFAANQTLQLPLYSTLPRNASRPFSSDCSRDDRRTNSRHGYRLCPRNYSPFSQDTSLNQSETMQELSMYCDRYIADAHYDPPPPYNSRENVREHSQLTRTVSGREAVSLSSAYGCETWI</sequence>
<organism evidence="3 4">
    <name type="scientific">Paramuricea clavata</name>
    <name type="common">Red gorgonian</name>
    <name type="synonym">Violescent sea-whip</name>
    <dbReference type="NCBI Taxonomy" id="317549"/>
    <lineage>
        <taxon>Eukaryota</taxon>
        <taxon>Metazoa</taxon>
        <taxon>Cnidaria</taxon>
        <taxon>Anthozoa</taxon>
        <taxon>Octocorallia</taxon>
        <taxon>Malacalcyonacea</taxon>
        <taxon>Plexauridae</taxon>
        <taxon>Paramuricea</taxon>
    </lineage>
</organism>
<evidence type="ECO:0000256" key="1">
    <source>
        <dbReference type="SAM" id="MobiDB-lite"/>
    </source>
</evidence>
<keyword evidence="4" id="KW-1185">Reference proteome</keyword>
<dbReference type="EMBL" id="CACRXK020000193">
    <property type="protein sequence ID" value="CAB3979392.1"/>
    <property type="molecule type" value="Genomic_DNA"/>
</dbReference>
<evidence type="ECO:0000313" key="3">
    <source>
        <dbReference type="EMBL" id="CAB3979392.1"/>
    </source>
</evidence>
<keyword evidence="2" id="KW-1133">Transmembrane helix</keyword>
<name>A0A7D9HDN7_PARCT</name>
<feature type="region of interest" description="Disordered" evidence="1">
    <location>
        <begin position="106"/>
        <end position="125"/>
    </location>
</feature>